<dbReference type="InterPro" id="IPR015943">
    <property type="entry name" value="WD40/YVTN_repeat-like_dom_sf"/>
</dbReference>
<dbReference type="InterPro" id="IPR019775">
    <property type="entry name" value="WD40_repeat_CS"/>
</dbReference>
<dbReference type="GO" id="GO:0005737">
    <property type="term" value="C:cytoplasm"/>
    <property type="evidence" value="ECO:0007669"/>
    <property type="project" value="UniProtKB-SubCell"/>
</dbReference>
<keyword evidence="4" id="KW-0819">tRNA processing</keyword>
<comment type="caution">
    <text evidence="8">The sequence shown here is derived from an EMBL/GenBank/DDBJ whole genome shotgun (WGS) entry which is preliminary data.</text>
</comment>
<dbReference type="PROSITE" id="PS50082">
    <property type="entry name" value="WD_REPEATS_2"/>
    <property type="match status" value="2"/>
</dbReference>
<dbReference type="InterPro" id="IPR051973">
    <property type="entry name" value="tRNA_Anticodon_Mtase-Reg"/>
</dbReference>
<comment type="subcellular location">
    <subcellularLocation>
        <location evidence="1">Cytoplasm</location>
    </subcellularLocation>
</comment>
<dbReference type="Pfam" id="PF00400">
    <property type="entry name" value="WD40"/>
    <property type="match status" value="4"/>
</dbReference>
<evidence type="ECO:0000313" key="8">
    <source>
        <dbReference type="EMBL" id="KAK0383993.1"/>
    </source>
</evidence>
<keyword evidence="2" id="KW-0963">Cytoplasm</keyword>
<evidence type="ECO:0008006" key="10">
    <source>
        <dbReference type="Google" id="ProtNLM"/>
    </source>
</evidence>
<dbReference type="InterPro" id="IPR036322">
    <property type="entry name" value="WD40_repeat_dom_sf"/>
</dbReference>
<dbReference type="InterPro" id="IPR011047">
    <property type="entry name" value="Quinoprotein_ADH-like_sf"/>
</dbReference>
<evidence type="ECO:0000256" key="5">
    <source>
        <dbReference type="ARBA" id="ARBA00022737"/>
    </source>
</evidence>
<dbReference type="PROSITE" id="PS00678">
    <property type="entry name" value="WD_REPEATS_1"/>
    <property type="match status" value="1"/>
</dbReference>
<dbReference type="PANTHER" id="PTHR14344:SF3">
    <property type="entry name" value="WD REPEAT-CONTAINING PROTEIN 6"/>
    <property type="match status" value="1"/>
</dbReference>
<dbReference type="PROSITE" id="PS50294">
    <property type="entry name" value="WD_REPEATS_REGION"/>
    <property type="match status" value="1"/>
</dbReference>
<evidence type="ECO:0000256" key="2">
    <source>
        <dbReference type="ARBA" id="ARBA00022490"/>
    </source>
</evidence>
<keyword evidence="3 7" id="KW-0853">WD repeat</keyword>
<keyword evidence="9" id="KW-1185">Reference proteome</keyword>
<dbReference type="Gene3D" id="2.130.10.10">
    <property type="entry name" value="YVTN repeat-like/Quinoprotein amine dehydrogenase"/>
    <property type="match status" value="4"/>
</dbReference>
<organism evidence="8 9">
    <name type="scientific">Sarocladium strictum</name>
    <name type="common">Black bundle disease fungus</name>
    <name type="synonym">Acremonium strictum</name>
    <dbReference type="NCBI Taxonomy" id="5046"/>
    <lineage>
        <taxon>Eukaryota</taxon>
        <taxon>Fungi</taxon>
        <taxon>Dikarya</taxon>
        <taxon>Ascomycota</taxon>
        <taxon>Pezizomycotina</taxon>
        <taxon>Sordariomycetes</taxon>
        <taxon>Hypocreomycetidae</taxon>
        <taxon>Hypocreales</taxon>
        <taxon>Sarocladiaceae</taxon>
        <taxon>Sarocladium</taxon>
    </lineage>
</organism>
<dbReference type="SUPFAM" id="SSF50978">
    <property type="entry name" value="WD40 repeat-like"/>
    <property type="match status" value="2"/>
</dbReference>
<evidence type="ECO:0000256" key="4">
    <source>
        <dbReference type="ARBA" id="ARBA00022694"/>
    </source>
</evidence>
<comment type="similarity">
    <text evidence="6">Belongs to the WD repeat WDR6 family.</text>
</comment>
<evidence type="ECO:0000256" key="3">
    <source>
        <dbReference type="ARBA" id="ARBA00022574"/>
    </source>
</evidence>
<proteinExistence type="inferred from homology"/>
<evidence type="ECO:0000256" key="1">
    <source>
        <dbReference type="ARBA" id="ARBA00004496"/>
    </source>
</evidence>
<evidence type="ECO:0000256" key="6">
    <source>
        <dbReference type="ARBA" id="ARBA00038255"/>
    </source>
</evidence>
<evidence type="ECO:0000256" key="7">
    <source>
        <dbReference type="PROSITE-ProRule" id="PRU00221"/>
    </source>
</evidence>
<name>A0AA39GAZ6_SARSR</name>
<dbReference type="AlphaFoldDB" id="A0AA39GAZ6"/>
<keyword evidence="5" id="KW-0677">Repeat</keyword>
<accession>A0AA39GAZ6</accession>
<dbReference type="PANTHER" id="PTHR14344">
    <property type="entry name" value="WD REPEAT PROTEIN"/>
    <property type="match status" value="1"/>
</dbReference>
<feature type="repeat" description="WD" evidence="7">
    <location>
        <begin position="207"/>
        <end position="253"/>
    </location>
</feature>
<sequence length="1091" mass="117732">MSLTRDEPADVSRLHAQVPVTALAIHESHLLAAQDNTLCIYEVSSGRLIHQRSPRAFTTVNAGQPIHGIHVHPGSGAILLWGASAVAYLPGGWEGGKEISGKAKDWIYAGALSPGKDAGFGVVVTAHNDLVPVSLGDPSGTLVFGQPISASRPILYSATLSFLSADTLLVVGGTVFGEILVWRCHLGSAALISQDGTMGKAEMLYTLTGHEGSIFGVTISPPLGPTGKRILASCSDDRTIRLWDITESNAAVEIHDDNAKAARETGFNTTTATSSKPIAVAMGHASRIWGVRIVTADQGASTVVYSFGEDATMQRWAVDLEAGKLTHEQTFSLNDGKHLWAHALATRADGSLLFATGGADSRISLIEEAAPSAVSRSNLTSIDIKDVLHGAPAISGSTKRAKEIITRYDFLSADELVAMTSSGRILRGVVGATAEEWRIVNIENKDHAGDLSLCYALRSVSPGVVALGTTSGNVYLYDMDKGLSLVTSLDGRIMDLIAVQGPSDPNGSVDVYVQLQGNKAPWYLTVNTTSSTLVTRAELTDLDERFVAVSALKARGYILIGSRHGFLSVLKPDNTTNTNPVILTLPPRAPDAISCIIEIPPDYTTTSDPPLYILTTSRDGHFRIYHLQDSSYSSDITLQLLHETPAPFGPILTGASFTPSSSTAPPELILHGFRGKDFLIYNETHRVELASIHCGGAHRMHCLWTDPLSSSRLRFAFTRTSLLSIYAQETVSHRTLTPGTHGREIRALASNGTYLATGSEDTTIRMWSISPETTDQQPHHLMTMKAHNTGIQQLCWLGQSHLLSSGGFEEFFIWRVRRLNDSLYTGVAVMREAKLEDTGGDTDGDLRIMDFDACWVTGREEMQMIVTMALSDSTLKTYTYAQDEGFVRRASGRYTGACITQVRHLTNGTASPLHLVTGSTDGHLCIWREDQESETYHLETALQTHQNTVKAMDMISHDAGHLVLTGGDDNSVRLSYISLSESSDTDPKRHYTITNRANFPRAHTASINGVAILTRSPDRPGYLGVSASNDQRVKVWDLGDSGQKLSLLADRYSGVADPGDLEILHHNKGALAIGGVGMEVWHVKGTESPRG</sequence>
<reference evidence="8" key="1">
    <citation type="submission" date="2022-10" db="EMBL/GenBank/DDBJ databases">
        <title>Determination and structural analysis of whole genome sequence of Sarocladium strictum F4-1.</title>
        <authorList>
            <person name="Hu L."/>
            <person name="Jiang Y."/>
        </authorList>
    </citation>
    <scope>NUCLEOTIDE SEQUENCE</scope>
    <source>
        <strain evidence="8">F4-1</strain>
    </source>
</reference>
<dbReference type="EMBL" id="JAPDFR010000008">
    <property type="protein sequence ID" value="KAK0383993.1"/>
    <property type="molecule type" value="Genomic_DNA"/>
</dbReference>
<dbReference type="SUPFAM" id="SSF50998">
    <property type="entry name" value="Quinoprotein alcohol dehydrogenase-like"/>
    <property type="match status" value="1"/>
</dbReference>
<evidence type="ECO:0000313" key="9">
    <source>
        <dbReference type="Proteomes" id="UP001175261"/>
    </source>
</evidence>
<feature type="repeat" description="WD" evidence="7">
    <location>
        <begin position="747"/>
        <end position="777"/>
    </location>
</feature>
<protein>
    <recommendedName>
        <fullName evidence="10">WD repeat protein</fullName>
    </recommendedName>
</protein>
<dbReference type="SMART" id="SM00320">
    <property type="entry name" value="WD40"/>
    <property type="match status" value="10"/>
</dbReference>
<dbReference type="Proteomes" id="UP001175261">
    <property type="component" value="Unassembled WGS sequence"/>
</dbReference>
<dbReference type="GO" id="GO:0030488">
    <property type="term" value="P:tRNA methylation"/>
    <property type="evidence" value="ECO:0007669"/>
    <property type="project" value="TreeGrafter"/>
</dbReference>
<gene>
    <name evidence="8" type="ORF">NLU13_8082</name>
</gene>
<dbReference type="InterPro" id="IPR001680">
    <property type="entry name" value="WD40_rpt"/>
</dbReference>